<feature type="transmembrane region" description="Helical" evidence="1">
    <location>
        <begin position="147"/>
        <end position="173"/>
    </location>
</feature>
<comment type="caution">
    <text evidence="2">The sequence shown here is derived from an EMBL/GenBank/DDBJ whole genome shotgun (WGS) entry which is preliminary data.</text>
</comment>
<protein>
    <submittedName>
        <fullName evidence="2">DUF4259 domain-containing protein</fullName>
    </submittedName>
</protein>
<feature type="transmembrane region" description="Helical" evidence="1">
    <location>
        <begin position="185"/>
        <end position="201"/>
    </location>
</feature>
<gene>
    <name evidence="2" type="ORF">FNH21_11300</name>
</gene>
<keyword evidence="1" id="KW-0472">Membrane</keyword>
<keyword evidence="1" id="KW-0812">Transmembrane</keyword>
<sequence length="205" mass="22939">MGAWGTAIFDNDDGLDLRGDFDDQVAGGRSVDEALEELEERLEAEDVPRGPFPNGLSDHEWLGLAALQVEHGRVTPGVLARTRSIVASEEEEPERWPEELLPERLGVLADLARRQQEADRAAPPSFRRRVRRRARWMRRRLAPSHPAPVLPLWARLVLFGLLAVGLFLVLRALLPGVTSAGNPPLIAYAYYVFHCVRGALAERRQ</sequence>
<proteinExistence type="predicted"/>
<keyword evidence="1" id="KW-1133">Transmembrane helix</keyword>
<dbReference type="AlphaFoldDB" id="A0A7X1NQU8"/>
<organism evidence="2 3">
    <name type="scientific">Arthrobacter bussei</name>
    <dbReference type="NCBI Taxonomy" id="2594179"/>
    <lineage>
        <taxon>Bacteria</taxon>
        <taxon>Bacillati</taxon>
        <taxon>Actinomycetota</taxon>
        <taxon>Actinomycetes</taxon>
        <taxon>Micrococcales</taxon>
        <taxon>Micrococcaceae</taxon>
        <taxon>Arthrobacter</taxon>
    </lineage>
</organism>
<dbReference type="RefSeq" id="WP_152815571.1">
    <property type="nucleotide sequence ID" value="NZ_VJXX01000003.1"/>
</dbReference>
<evidence type="ECO:0000313" key="3">
    <source>
        <dbReference type="Proteomes" id="UP000326464"/>
    </source>
</evidence>
<dbReference type="Pfam" id="PF14078">
    <property type="entry name" value="DUF4259"/>
    <property type="match status" value="1"/>
</dbReference>
<dbReference type="EMBL" id="VJXX01000003">
    <property type="protein sequence ID" value="MPY11295.1"/>
    <property type="molecule type" value="Genomic_DNA"/>
</dbReference>
<name>A0A7X1NQU8_9MICC</name>
<keyword evidence="3" id="KW-1185">Reference proteome</keyword>
<reference evidence="3" key="1">
    <citation type="submission" date="2019-07" db="EMBL/GenBank/DDBJ databases">
        <title>Arthrobacter KR32 sp. nov., isolated from mountain cheese made of cows milk.</title>
        <authorList>
            <person name="Flegler A."/>
        </authorList>
    </citation>
    <scope>NUCLEOTIDE SEQUENCE [LARGE SCALE GENOMIC DNA]</scope>
    <source>
        <strain evidence="3">KR32</strain>
    </source>
</reference>
<evidence type="ECO:0000256" key="1">
    <source>
        <dbReference type="SAM" id="Phobius"/>
    </source>
</evidence>
<dbReference type="OrthoDB" id="10019422at2"/>
<dbReference type="Proteomes" id="UP000326464">
    <property type="component" value="Unassembled WGS sequence"/>
</dbReference>
<accession>A0A7X1NQU8</accession>
<dbReference type="InterPro" id="IPR025355">
    <property type="entry name" value="DUF4259"/>
</dbReference>
<evidence type="ECO:0000313" key="2">
    <source>
        <dbReference type="EMBL" id="MPY11295.1"/>
    </source>
</evidence>